<dbReference type="SUPFAM" id="SSF143990">
    <property type="entry name" value="YbiA-like"/>
    <property type="match status" value="1"/>
</dbReference>
<feature type="compositionally biased region" description="Basic residues" evidence="1">
    <location>
        <begin position="265"/>
        <end position="274"/>
    </location>
</feature>
<feature type="region of interest" description="Disordered" evidence="1">
    <location>
        <begin position="213"/>
        <end position="300"/>
    </location>
</feature>
<dbReference type="InterPro" id="IPR012816">
    <property type="entry name" value="NADAR"/>
</dbReference>
<dbReference type="Gene3D" id="1.10.357.40">
    <property type="entry name" value="YbiA-like"/>
    <property type="match status" value="1"/>
</dbReference>
<organism evidence="3 4">
    <name type="scientific">Romanomermis culicivorax</name>
    <name type="common">Nematode worm</name>
    <dbReference type="NCBI Taxonomy" id="13658"/>
    <lineage>
        <taxon>Eukaryota</taxon>
        <taxon>Metazoa</taxon>
        <taxon>Ecdysozoa</taxon>
        <taxon>Nematoda</taxon>
        <taxon>Enoplea</taxon>
        <taxon>Dorylaimia</taxon>
        <taxon>Mermithida</taxon>
        <taxon>Mermithoidea</taxon>
        <taxon>Mermithidae</taxon>
        <taxon>Romanomermis</taxon>
    </lineage>
</organism>
<dbReference type="CDD" id="cd15457">
    <property type="entry name" value="NADAR"/>
    <property type="match status" value="1"/>
</dbReference>
<reference evidence="4" key="1">
    <citation type="submission" date="2022-11" db="UniProtKB">
        <authorList>
            <consortium name="WormBaseParasite"/>
        </authorList>
    </citation>
    <scope>IDENTIFICATION</scope>
</reference>
<feature type="domain" description="NADAR" evidence="2">
    <location>
        <begin position="338"/>
        <end position="488"/>
    </location>
</feature>
<evidence type="ECO:0000256" key="1">
    <source>
        <dbReference type="SAM" id="MobiDB-lite"/>
    </source>
</evidence>
<dbReference type="Proteomes" id="UP000887565">
    <property type="component" value="Unplaced"/>
</dbReference>
<name>A0A915KK54_ROMCU</name>
<protein>
    <submittedName>
        <fullName evidence="4">NADAR domain-containing protein</fullName>
    </submittedName>
</protein>
<feature type="compositionally biased region" description="Basic and acidic residues" evidence="1">
    <location>
        <begin position="213"/>
        <end position="264"/>
    </location>
</feature>
<feature type="compositionally biased region" description="Low complexity" evidence="1">
    <location>
        <begin position="146"/>
        <end position="159"/>
    </location>
</feature>
<dbReference type="Pfam" id="PF08719">
    <property type="entry name" value="NADAR"/>
    <property type="match status" value="1"/>
</dbReference>
<dbReference type="NCBIfam" id="TIGR02464">
    <property type="entry name" value="ribofla_fusion"/>
    <property type="match status" value="1"/>
</dbReference>
<feature type="region of interest" description="Disordered" evidence="1">
    <location>
        <begin position="37"/>
        <end position="64"/>
    </location>
</feature>
<feature type="compositionally biased region" description="Low complexity" evidence="1">
    <location>
        <begin position="37"/>
        <end position="48"/>
    </location>
</feature>
<proteinExistence type="predicted"/>
<evidence type="ECO:0000313" key="3">
    <source>
        <dbReference type="Proteomes" id="UP000887565"/>
    </source>
</evidence>
<dbReference type="InterPro" id="IPR037238">
    <property type="entry name" value="YbiA-like_sf"/>
</dbReference>
<feature type="region of interest" description="Disordered" evidence="1">
    <location>
        <begin position="101"/>
        <end position="180"/>
    </location>
</feature>
<evidence type="ECO:0000313" key="4">
    <source>
        <dbReference type="WBParaSite" id="nRc.2.0.1.t38397-RA"/>
    </source>
</evidence>
<keyword evidence="3" id="KW-1185">Reference proteome</keyword>
<dbReference type="AlphaFoldDB" id="A0A915KK54"/>
<evidence type="ECO:0000259" key="2">
    <source>
        <dbReference type="Pfam" id="PF08719"/>
    </source>
</evidence>
<accession>A0A915KK54</accession>
<sequence length="512" mass="59425">MSKNDFWNSVQTLIDKNVRRSFGEAFNYSCPIGALNSSNNINGNNGDNHQPRTGTNGRKIPLDGIFDASTPKLLSMRLRNSKDSSERIRFVIHRDVEPENIPLPKYDLSDHPGVDIDLDSIPPPPPPLAEQMPVVSPITSPDVRKPSSPSSSSESGAISTDDEATAAIPKLNRSVVKKGDSRDIVETAEGINKNNHGDIDYRKLTNRSILSDDSHLADRNGHDHDYRYRRDESRRRKMSKRNDDYDDRSPHDDYARRPYDDDNRSRKKYRRSRSKSFGASRSRSRSPAYYKSNGRNDRRNDLREFLDNMTDQYHKPINFRRNDNVPFNKTFDDNFYSSSTNHHQTSATNHYPCRYENNGQIFTCTEQEYMFEKAKLFDDKQSMDDIMDTSDPKSMKNLGRKVVGFDQRRWDAVSYNIMLRANRAKYTQNRHLRLALFTTEGTTLVETNPMDPTWGIGMGIDDPRRWYKSQWRGKNWLGEILTSVRDELINETRFQDELCMVRAAKEQFIFWE</sequence>
<dbReference type="WBParaSite" id="nRc.2.0.1.t38397-RA">
    <property type="protein sequence ID" value="nRc.2.0.1.t38397-RA"/>
    <property type="gene ID" value="nRc.2.0.1.g38397"/>
</dbReference>